<dbReference type="Gene3D" id="3.10.20.300">
    <property type="entry name" value="mk0293 like domain"/>
    <property type="match status" value="1"/>
</dbReference>
<reference evidence="3" key="1">
    <citation type="submission" date="2020-07" db="EMBL/GenBank/DDBJ databases">
        <title>Huge and variable diversity of episymbiotic CPR bacteria and DPANN archaea in groundwater ecosystems.</title>
        <authorList>
            <person name="He C.Y."/>
            <person name="Keren R."/>
            <person name="Whittaker M."/>
            <person name="Farag I.F."/>
            <person name="Doudna J."/>
            <person name="Cate J.H.D."/>
            <person name="Banfield J.F."/>
        </authorList>
    </citation>
    <scope>NUCLEOTIDE SEQUENCE</scope>
    <source>
        <strain evidence="3">NC_groundwater_580_Pr5_B-0.1um_64_19</strain>
    </source>
</reference>
<gene>
    <name evidence="3" type="primary">larC</name>
    <name evidence="3" type="ORF">HYX28_00680</name>
</gene>
<dbReference type="InterPro" id="IPR002822">
    <property type="entry name" value="Ni_insertion"/>
</dbReference>
<dbReference type="GO" id="GO:0016151">
    <property type="term" value="F:nickel cation binding"/>
    <property type="evidence" value="ECO:0007669"/>
    <property type="project" value="UniProtKB-UniRule"/>
</dbReference>
<sequence>MRIAYLDCFSGISGDMFLGALLDAGVSADLLKQTVAGLGLGAELEISKVDRSGISATKLDVIIDGKKDEPRVEHDHVEHKHGHTHEHAHERVTGHQHQERESEVGLLKHNFPRIAAIPESMKRAKEAQAGHSHTHAGDGGHGRHLREIKQIIAKSGISAKAKQTATRIFEVLGAAEAKVHNVDVAQVHFHEVGAVDAIVDIVCAAVGAEALGVDEWVASPLNVGSGTVECAHGTFPVPAPATVELLSGALIFSSGIEAELVTPTGAAIVRALVSRFEPTPAMQLVKTGYGAGSRDFHKHANVLRITVGDSSAAEESPGRDGREAVCGGETISVLEANLDDLNPQLFGYVMERALAAGALDVFATPVQMKKNRPGMLLTILCKPADAGSLTKMLFSETTTLGVRSREEKRATLARRSVEVKTPWGSVRMKVANLNGTVANYAPEYEDCRRIAEENSVPLKRVMQEAMSAYATLGDKTGADKSSKKKK</sequence>
<comment type="caution">
    <text evidence="3">The sequence shown here is derived from an EMBL/GenBank/DDBJ whole genome shotgun (WGS) entry which is preliminary data.</text>
</comment>
<dbReference type="HAMAP" id="MF_01074">
    <property type="entry name" value="LarC"/>
    <property type="match status" value="1"/>
</dbReference>
<name>A0A932EPR3_9BACT</name>
<keyword evidence="2" id="KW-0456">Lyase</keyword>
<accession>A0A932EPR3</accession>
<evidence type="ECO:0000313" key="3">
    <source>
        <dbReference type="EMBL" id="MBI2677275.1"/>
    </source>
</evidence>
<dbReference type="AlphaFoldDB" id="A0A932EPR3"/>
<comment type="similarity">
    <text evidence="2">Belongs to the LarC family.</text>
</comment>
<dbReference type="PANTHER" id="PTHR36566:SF1">
    <property type="entry name" value="PYRIDINIUM-3,5-BISTHIOCARBOXYLIC ACID MONONUCLEOTIDE NICKEL INSERTION PROTEIN"/>
    <property type="match status" value="1"/>
</dbReference>
<dbReference type="NCBIfam" id="TIGR00299">
    <property type="entry name" value="nickel pincer cofactor biosynthesis protein LarC"/>
    <property type="match status" value="1"/>
</dbReference>
<evidence type="ECO:0000313" key="4">
    <source>
        <dbReference type="Proteomes" id="UP000779809"/>
    </source>
</evidence>
<dbReference type="Gene3D" id="3.30.70.1380">
    <property type="entry name" value="Transcriptional regulatory protein pf0864 domain like"/>
    <property type="match status" value="1"/>
</dbReference>
<protein>
    <recommendedName>
        <fullName evidence="2">Putative nickel insertion protein</fullName>
    </recommendedName>
</protein>
<dbReference type="Pfam" id="PF01969">
    <property type="entry name" value="Ni_insertion"/>
    <property type="match status" value="1"/>
</dbReference>
<proteinExistence type="inferred from homology"/>
<evidence type="ECO:0000256" key="1">
    <source>
        <dbReference type="ARBA" id="ARBA00022596"/>
    </source>
</evidence>
<evidence type="ECO:0000256" key="2">
    <source>
        <dbReference type="HAMAP-Rule" id="MF_01074"/>
    </source>
</evidence>
<dbReference type="EMBL" id="JACPNR010000002">
    <property type="protein sequence ID" value="MBI2677275.1"/>
    <property type="molecule type" value="Genomic_DNA"/>
</dbReference>
<dbReference type="GO" id="GO:0016829">
    <property type="term" value="F:lyase activity"/>
    <property type="evidence" value="ECO:0007669"/>
    <property type="project" value="UniProtKB-UniRule"/>
</dbReference>
<keyword evidence="1 2" id="KW-0533">Nickel</keyword>
<dbReference type="Proteomes" id="UP000779809">
    <property type="component" value="Unassembled WGS sequence"/>
</dbReference>
<dbReference type="PANTHER" id="PTHR36566">
    <property type="entry name" value="NICKEL INSERTION PROTEIN-RELATED"/>
    <property type="match status" value="1"/>
</dbReference>
<organism evidence="3 4">
    <name type="scientific">Candidatus Korobacter versatilis</name>
    <dbReference type="NCBI Taxonomy" id="658062"/>
    <lineage>
        <taxon>Bacteria</taxon>
        <taxon>Pseudomonadati</taxon>
        <taxon>Acidobacteriota</taxon>
        <taxon>Terriglobia</taxon>
        <taxon>Terriglobales</taxon>
        <taxon>Candidatus Korobacteraceae</taxon>
        <taxon>Candidatus Korobacter</taxon>
    </lineage>
</organism>